<comment type="caution">
    <text evidence="3">The sequence shown here is derived from an EMBL/GenBank/DDBJ whole genome shotgun (WGS) entry which is preliminary data.</text>
</comment>
<sequence>MKIYSKASRIYRRYRIFIFLFFLVVFTFIVSYISSKKENIGEIRSKAADPGTKTVCAEAGAGCEFVGTPGLRQAVDAALDGDTILIKKGTYKSDDFVAFDTLGKSRVGTDKCFLNMKGKTLTIKGEGGQSVLFGEGHDSKANVMPFSQRAGLCTGGGNLRIENLRIKEFQKRCLIAVDANIIVKNSIIEGCDEGGIALHGSAGGLFINNYFVTTMGLLPWGSETPVKAYNNIFYYSKAINANCGQTIPPIEFVNNIVVDPELTIGAGWIFGDCPETAAQFKTKHIVYNLIWKENHPCYENHEYCENFTGKIDADPMFIEPVIDPRGMAAWANFGLREGSPALNAGDPSILNPDGSRSTLGVNGGPCAAPDSAACNALAKIPERPTDIPLPTDVLVSTNDDIQNNILPSTEDNTNYSNPGPTIIYIRQTGQPVPTEILLSPVPVKMEVNFTPIRESFTKAIQMAGRRIFIFLITYLP</sequence>
<keyword evidence="1" id="KW-0812">Transmembrane</keyword>
<name>A0A0G0Q9M1_9BACT</name>
<feature type="transmembrane region" description="Helical" evidence="1">
    <location>
        <begin position="16"/>
        <end position="34"/>
    </location>
</feature>
<accession>A0A0G0Q9M1</accession>
<feature type="domain" description="Right handed beta helix" evidence="2">
    <location>
        <begin position="149"/>
        <end position="259"/>
    </location>
</feature>
<keyword evidence="1" id="KW-1133">Transmembrane helix</keyword>
<dbReference type="InterPro" id="IPR039448">
    <property type="entry name" value="Beta_helix"/>
</dbReference>
<dbReference type="Gene3D" id="2.160.20.10">
    <property type="entry name" value="Single-stranded right-handed beta-helix, Pectin lyase-like"/>
    <property type="match status" value="1"/>
</dbReference>
<evidence type="ECO:0000313" key="4">
    <source>
        <dbReference type="Proteomes" id="UP000034539"/>
    </source>
</evidence>
<evidence type="ECO:0000313" key="3">
    <source>
        <dbReference type="EMBL" id="KKR34031.1"/>
    </source>
</evidence>
<dbReference type="AlphaFoldDB" id="A0A0G0Q9M1"/>
<evidence type="ECO:0000256" key="1">
    <source>
        <dbReference type="SAM" id="Phobius"/>
    </source>
</evidence>
<dbReference type="Pfam" id="PF13229">
    <property type="entry name" value="Beta_helix"/>
    <property type="match status" value="1"/>
</dbReference>
<protein>
    <recommendedName>
        <fullName evidence="2">Right handed beta helix domain-containing protein</fullName>
    </recommendedName>
</protein>
<dbReference type="Proteomes" id="UP000034539">
    <property type="component" value="Unassembled WGS sequence"/>
</dbReference>
<dbReference type="InterPro" id="IPR011050">
    <property type="entry name" value="Pectin_lyase_fold/virulence"/>
</dbReference>
<evidence type="ECO:0000259" key="2">
    <source>
        <dbReference type="Pfam" id="PF13229"/>
    </source>
</evidence>
<dbReference type="SUPFAM" id="SSF51126">
    <property type="entry name" value="Pectin lyase-like"/>
    <property type="match status" value="1"/>
</dbReference>
<keyword evidence="1" id="KW-0472">Membrane</keyword>
<reference evidence="3 4" key="1">
    <citation type="journal article" date="2015" name="Nature">
        <title>rRNA introns, odd ribosomes, and small enigmatic genomes across a large radiation of phyla.</title>
        <authorList>
            <person name="Brown C.T."/>
            <person name="Hug L.A."/>
            <person name="Thomas B.C."/>
            <person name="Sharon I."/>
            <person name="Castelle C.J."/>
            <person name="Singh A."/>
            <person name="Wilkins M.J."/>
            <person name="Williams K.H."/>
            <person name="Banfield J.F."/>
        </authorList>
    </citation>
    <scope>NUCLEOTIDE SEQUENCE [LARGE SCALE GENOMIC DNA]</scope>
</reference>
<organism evidence="3 4">
    <name type="scientific">Candidatus Gottesmanbacteria bacterium GW2011_GWC2_39_8</name>
    <dbReference type="NCBI Taxonomy" id="1618450"/>
    <lineage>
        <taxon>Bacteria</taxon>
        <taxon>Candidatus Gottesmaniibacteriota</taxon>
    </lineage>
</organism>
<gene>
    <name evidence="3" type="ORF">UT63_C0008G0030</name>
</gene>
<proteinExistence type="predicted"/>
<dbReference type="EMBL" id="LBXN01000008">
    <property type="protein sequence ID" value="KKR34031.1"/>
    <property type="molecule type" value="Genomic_DNA"/>
</dbReference>
<dbReference type="InterPro" id="IPR012334">
    <property type="entry name" value="Pectin_lyas_fold"/>
</dbReference>